<dbReference type="EMBL" id="GBXM01070525">
    <property type="protein sequence ID" value="JAH38052.1"/>
    <property type="molecule type" value="Transcribed_RNA"/>
</dbReference>
<protein>
    <submittedName>
        <fullName evidence="1">Uncharacterized protein</fullName>
    </submittedName>
</protein>
<evidence type="ECO:0000313" key="1">
    <source>
        <dbReference type="EMBL" id="JAH38052.1"/>
    </source>
</evidence>
<reference evidence="1" key="1">
    <citation type="submission" date="2014-11" db="EMBL/GenBank/DDBJ databases">
        <authorList>
            <person name="Amaro Gonzalez C."/>
        </authorList>
    </citation>
    <scope>NUCLEOTIDE SEQUENCE</scope>
</reference>
<sequence>MQKLEGSSLKKN</sequence>
<organism evidence="1">
    <name type="scientific">Anguilla anguilla</name>
    <name type="common">European freshwater eel</name>
    <name type="synonym">Muraena anguilla</name>
    <dbReference type="NCBI Taxonomy" id="7936"/>
    <lineage>
        <taxon>Eukaryota</taxon>
        <taxon>Metazoa</taxon>
        <taxon>Chordata</taxon>
        <taxon>Craniata</taxon>
        <taxon>Vertebrata</taxon>
        <taxon>Euteleostomi</taxon>
        <taxon>Actinopterygii</taxon>
        <taxon>Neopterygii</taxon>
        <taxon>Teleostei</taxon>
        <taxon>Anguilliformes</taxon>
        <taxon>Anguillidae</taxon>
        <taxon>Anguilla</taxon>
    </lineage>
</organism>
<proteinExistence type="predicted"/>
<name>A0A0E9S9Z8_ANGAN</name>
<reference evidence="1" key="2">
    <citation type="journal article" date="2015" name="Fish Shellfish Immunol.">
        <title>Early steps in the European eel (Anguilla anguilla)-Vibrio vulnificus interaction in the gills: Role of the RtxA13 toxin.</title>
        <authorList>
            <person name="Callol A."/>
            <person name="Pajuelo D."/>
            <person name="Ebbesson L."/>
            <person name="Teles M."/>
            <person name="MacKenzie S."/>
            <person name="Amaro C."/>
        </authorList>
    </citation>
    <scope>NUCLEOTIDE SEQUENCE</scope>
</reference>
<accession>A0A0E9S9Z8</accession>